<keyword evidence="2" id="KW-1185">Reference proteome</keyword>
<organism evidence="1 2">
    <name type="scientific">Rhodobacter viridis</name>
    <dbReference type="NCBI Taxonomy" id="1054202"/>
    <lineage>
        <taxon>Bacteria</taxon>
        <taxon>Pseudomonadati</taxon>
        <taxon>Pseudomonadota</taxon>
        <taxon>Alphaproteobacteria</taxon>
        <taxon>Rhodobacterales</taxon>
        <taxon>Rhodobacter group</taxon>
        <taxon>Rhodobacter</taxon>
    </lineage>
</organism>
<dbReference type="RefSeq" id="WP_110805718.1">
    <property type="nucleotide sequence ID" value="NZ_QJTK01000006.1"/>
</dbReference>
<protein>
    <submittedName>
        <fullName evidence="1">Uncharacterized protein</fullName>
    </submittedName>
</protein>
<dbReference type="OrthoDB" id="9100791at2"/>
<evidence type="ECO:0000313" key="2">
    <source>
        <dbReference type="Proteomes" id="UP000247727"/>
    </source>
</evidence>
<dbReference type="EMBL" id="QJTK01000006">
    <property type="protein sequence ID" value="PYF10033.1"/>
    <property type="molecule type" value="Genomic_DNA"/>
</dbReference>
<reference evidence="1 2" key="1">
    <citation type="submission" date="2018-06" db="EMBL/GenBank/DDBJ databases">
        <title>Genomic Encyclopedia of Type Strains, Phase III (KMG-III): the genomes of soil and plant-associated and newly described type strains.</title>
        <authorList>
            <person name="Whitman W."/>
        </authorList>
    </citation>
    <scope>NUCLEOTIDE SEQUENCE [LARGE SCALE GENOMIC DNA]</scope>
    <source>
        <strain evidence="1 2">JA737</strain>
    </source>
</reference>
<name>A0A318U3N1_9RHOB</name>
<dbReference type="AlphaFoldDB" id="A0A318U3N1"/>
<sequence>MTAPTSSPALTLVFLDKAMVLSKRPFADWRAVQDHYPDYKTNLTPDQPVHLAEYLACDYPDMPEATGRAWSEVVAAFVASDAEEIALSRNGTWVCTC</sequence>
<proteinExistence type="predicted"/>
<evidence type="ECO:0000313" key="1">
    <source>
        <dbReference type="EMBL" id="PYF10033.1"/>
    </source>
</evidence>
<comment type="caution">
    <text evidence="1">The sequence shown here is derived from an EMBL/GenBank/DDBJ whole genome shotgun (WGS) entry which is preliminary data.</text>
</comment>
<gene>
    <name evidence="1" type="ORF">C8J30_106165</name>
</gene>
<dbReference type="Proteomes" id="UP000247727">
    <property type="component" value="Unassembled WGS sequence"/>
</dbReference>
<accession>A0A318U3N1</accession>